<comment type="subcellular location">
    <subcellularLocation>
        <location evidence="1 13">Nucleus</location>
    </subcellularLocation>
</comment>
<dbReference type="Pfam" id="PF03439">
    <property type="entry name" value="Spt5-NGN"/>
    <property type="match status" value="1"/>
</dbReference>
<evidence type="ECO:0000256" key="2">
    <source>
        <dbReference type="ARBA" id="ARBA00006956"/>
    </source>
</evidence>
<dbReference type="Pfam" id="PF23037">
    <property type="entry name" value="KOWx_SPT5"/>
    <property type="match status" value="1"/>
</dbReference>
<dbReference type="Pfam" id="PF00467">
    <property type="entry name" value="KOW"/>
    <property type="match status" value="1"/>
</dbReference>
<evidence type="ECO:0000256" key="4">
    <source>
        <dbReference type="ARBA" id="ARBA00022491"/>
    </source>
</evidence>
<evidence type="ECO:0000313" key="19">
    <source>
        <dbReference type="Proteomes" id="UP000605846"/>
    </source>
</evidence>
<dbReference type="InterPro" id="IPR041973">
    <property type="entry name" value="KOW_Spt5_1"/>
</dbReference>
<keyword evidence="6" id="KW-0677">Repeat</keyword>
<feature type="domain" description="KOW" evidence="16">
    <location>
        <begin position="669"/>
        <end position="696"/>
    </location>
</feature>
<feature type="domain" description="KOW" evidence="16">
    <location>
        <begin position="234"/>
        <end position="261"/>
    </location>
</feature>
<dbReference type="GO" id="GO:0003746">
    <property type="term" value="F:translation elongation factor activity"/>
    <property type="evidence" value="ECO:0007669"/>
    <property type="project" value="UniProtKB-KW"/>
</dbReference>
<keyword evidence="18" id="KW-0251">Elongation factor</keyword>
<dbReference type="Pfam" id="PF11942">
    <property type="entry name" value="Spt5_N"/>
    <property type="match status" value="1"/>
</dbReference>
<dbReference type="EMBL" id="JABAYA010000001">
    <property type="protein sequence ID" value="KAF7732826.1"/>
    <property type="molecule type" value="Genomic_DNA"/>
</dbReference>
<dbReference type="PANTHER" id="PTHR11125:SF7">
    <property type="entry name" value="TRANSCRIPTION ELONGATION FACTOR SPT5"/>
    <property type="match status" value="1"/>
</dbReference>
<keyword evidence="8" id="KW-0010">Activator</keyword>
<comment type="function">
    <text evidence="11 13">The SPT4-SPT5 complex mediates both activation and inhibition of transcription elongation, and plays a role in pre-mRNA processing. This complex seems to be important for the stability of the RNA polymerase II elongation machinery on the chromatin template but not for the inherent ability of this machinery to translocate down the gene.</text>
</comment>
<dbReference type="CDD" id="cd09888">
    <property type="entry name" value="NGN_Euk"/>
    <property type="match status" value="1"/>
</dbReference>
<dbReference type="CDD" id="cd06084">
    <property type="entry name" value="KOW_Spt5_4"/>
    <property type="match status" value="1"/>
</dbReference>
<dbReference type="InterPro" id="IPR022581">
    <property type="entry name" value="Spt5_N"/>
</dbReference>
<evidence type="ECO:0000256" key="7">
    <source>
        <dbReference type="ARBA" id="ARBA00023015"/>
    </source>
</evidence>
<feature type="region of interest" description="Disordered" evidence="14">
    <location>
        <begin position="278"/>
        <end position="300"/>
    </location>
</feature>
<keyword evidence="5" id="KW-0597">Phosphoprotein</keyword>
<dbReference type="AlphaFoldDB" id="A0A8H7BWF5"/>
<dbReference type="Pfam" id="PF23284">
    <property type="entry name" value="KOW2_Spt5"/>
    <property type="match status" value="1"/>
</dbReference>
<keyword evidence="9 13" id="KW-0804">Transcription</keyword>
<comment type="caution">
    <text evidence="18">The sequence shown here is derived from an EMBL/GenBank/DDBJ whole genome shotgun (WGS) entry which is preliminary data.</text>
</comment>
<protein>
    <recommendedName>
        <fullName evidence="3 13">Transcription elongation factor SPT5</fullName>
    </recommendedName>
</protein>
<proteinExistence type="inferred from homology"/>
<dbReference type="InterPro" id="IPR008991">
    <property type="entry name" value="Translation_prot_SH3-like_sf"/>
</dbReference>
<dbReference type="SMART" id="SM00738">
    <property type="entry name" value="NGN"/>
    <property type="match status" value="1"/>
</dbReference>
<dbReference type="Gene3D" id="2.30.30.30">
    <property type="match status" value="3"/>
</dbReference>
<evidence type="ECO:0000256" key="1">
    <source>
        <dbReference type="ARBA" id="ARBA00004123"/>
    </source>
</evidence>
<dbReference type="InterPro" id="IPR005824">
    <property type="entry name" value="KOW"/>
</dbReference>
<evidence type="ECO:0000259" key="17">
    <source>
        <dbReference type="SMART" id="SM01104"/>
    </source>
</evidence>
<feature type="domain" description="KOW" evidence="16">
    <location>
        <begin position="440"/>
        <end position="467"/>
    </location>
</feature>
<accession>A0A8H7BWF5</accession>
<dbReference type="PANTHER" id="PTHR11125">
    <property type="entry name" value="SUPPRESSOR OF TY 5"/>
    <property type="match status" value="1"/>
</dbReference>
<comment type="subunit">
    <text evidence="12">Component of the SPT4-SPT5 complex. Interacts with RNA polymerase II.</text>
</comment>
<dbReference type="GO" id="GO:0006368">
    <property type="term" value="P:transcription elongation by RNA polymerase II"/>
    <property type="evidence" value="ECO:0007669"/>
    <property type="project" value="TreeGrafter"/>
</dbReference>
<feature type="compositionally biased region" description="Polar residues" evidence="14">
    <location>
        <begin position="770"/>
        <end position="798"/>
    </location>
</feature>
<dbReference type="Pfam" id="PF23291">
    <property type="entry name" value="KOW4_SPT5"/>
    <property type="match status" value="1"/>
</dbReference>
<gene>
    <name evidence="18" type="primary">SPT5</name>
    <name evidence="18" type="ORF">EC973_000102</name>
</gene>
<keyword evidence="4" id="KW-0678">Repressor</keyword>
<dbReference type="InterPro" id="IPR039659">
    <property type="entry name" value="SPT5"/>
</dbReference>
<dbReference type="GO" id="GO:0000785">
    <property type="term" value="C:chromatin"/>
    <property type="evidence" value="ECO:0007669"/>
    <property type="project" value="UniProtKB-ARBA"/>
</dbReference>
<reference evidence="18" key="1">
    <citation type="submission" date="2020-01" db="EMBL/GenBank/DDBJ databases">
        <title>Genome Sequencing of Three Apophysomyces-Like Fungal Strains Confirms a Novel Fungal Genus in the Mucoromycota with divergent Burkholderia-like Endosymbiotic Bacteria.</title>
        <authorList>
            <person name="Stajich J.E."/>
            <person name="Macias A.M."/>
            <person name="Carter-House D."/>
            <person name="Lovett B."/>
            <person name="Kasson L.R."/>
            <person name="Berry K."/>
            <person name="Grigoriev I."/>
            <person name="Chang Y."/>
            <person name="Spatafora J."/>
            <person name="Kasson M.T."/>
        </authorList>
    </citation>
    <scope>NUCLEOTIDE SEQUENCE</scope>
    <source>
        <strain evidence="18">NRRL A-21654</strain>
    </source>
</reference>
<dbReference type="InterPro" id="IPR041975">
    <property type="entry name" value="KOW_Spt5_2"/>
</dbReference>
<dbReference type="GO" id="GO:0003729">
    <property type="term" value="F:mRNA binding"/>
    <property type="evidence" value="ECO:0007669"/>
    <property type="project" value="TreeGrafter"/>
</dbReference>
<organism evidence="18 19">
    <name type="scientific">Apophysomyces ossiformis</name>
    <dbReference type="NCBI Taxonomy" id="679940"/>
    <lineage>
        <taxon>Eukaryota</taxon>
        <taxon>Fungi</taxon>
        <taxon>Fungi incertae sedis</taxon>
        <taxon>Mucoromycota</taxon>
        <taxon>Mucoromycotina</taxon>
        <taxon>Mucoromycetes</taxon>
        <taxon>Mucorales</taxon>
        <taxon>Mucorineae</taxon>
        <taxon>Mucoraceae</taxon>
        <taxon>Apophysomyces</taxon>
    </lineage>
</organism>
<keyword evidence="7" id="KW-0805">Transcription regulation</keyword>
<keyword evidence="18" id="KW-0648">Protein biosynthesis</keyword>
<dbReference type="InterPro" id="IPR041976">
    <property type="entry name" value="KOW_Spt5_3"/>
</dbReference>
<keyword evidence="10 13" id="KW-0539">Nucleus</keyword>
<dbReference type="CDD" id="cd06085">
    <property type="entry name" value="KOW_Spt5_5"/>
    <property type="match status" value="1"/>
</dbReference>
<dbReference type="CDD" id="cd06082">
    <property type="entry name" value="KOW_Spt5_2"/>
    <property type="match status" value="1"/>
</dbReference>
<dbReference type="InterPro" id="IPR036735">
    <property type="entry name" value="NGN_dom_sf"/>
</dbReference>
<feature type="domain" description="Spt5 C-terminal" evidence="17">
    <location>
        <begin position="755"/>
        <end position="903"/>
    </location>
</feature>
<dbReference type="Pfam" id="PF23287">
    <property type="entry name" value="KOW7_SPT5"/>
    <property type="match status" value="1"/>
</dbReference>
<dbReference type="Pfam" id="PF23042">
    <property type="entry name" value="KOW1_SPT5"/>
    <property type="match status" value="1"/>
</dbReference>
<dbReference type="InterPro" id="IPR005100">
    <property type="entry name" value="NGN-domain"/>
</dbReference>
<dbReference type="GO" id="GO:0006357">
    <property type="term" value="P:regulation of transcription by RNA polymerase II"/>
    <property type="evidence" value="ECO:0007669"/>
    <property type="project" value="InterPro"/>
</dbReference>
<dbReference type="OrthoDB" id="28901at2759"/>
<evidence type="ECO:0000259" key="16">
    <source>
        <dbReference type="SMART" id="SM00739"/>
    </source>
</evidence>
<dbReference type="Gene3D" id="3.30.70.940">
    <property type="entry name" value="NusG, N-terminal domain"/>
    <property type="match status" value="1"/>
</dbReference>
<dbReference type="GO" id="GO:0032044">
    <property type="term" value="C:DSIF complex"/>
    <property type="evidence" value="ECO:0007669"/>
    <property type="project" value="TreeGrafter"/>
</dbReference>
<feature type="compositionally biased region" description="Acidic residues" evidence="14">
    <location>
        <begin position="51"/>
        <end position="78"/>
    </location>
</feature>
<feature type="domain" description="KOW" evidence="16">
    <location>
        <begin position="388"/>
        <end position="415"/>
    </location>
</feature>
<dbReference type="InterPro" id="IPR017071">
    <property type="entry name" value="TF_Spt5_eukaryote"/>
</dbReference>
<evidence type="ECO:0000256" key="13">
    <source>
        <dbReference type="PIRNR" id="PIRNR036945"/>
    </source>
</evidence>
<keyword evidence="19" id="KW-1185">Reference proteome</keyword>
<dbReference type="SMART" id="SM00739">
    <property type="entry name" value="KOW"/>
    <property type="match status" value="5"/>
</dbReference>
<dbReference type="FunFam" id="2.30.30.30:FF:000018">
    <property type="entry name" value="Transcription elongation factor SPT5"/>
    <property type="match status" value="1"/>
</dbReference>
<dbReference type="InterPro" id="IPR039385">
    <property type="entry name" value="NGN_Euk"/>
</dbReference>
<feature type="compositionally biased region" description="Acidic residues" evidence="14">
    <location>
        <begin position="11"/>
        <end position="34"/>
    </location>
</feature>
<dbReference type="SUPFAM" id="SSF50104">
    <property type="entry name" value="Translation proteins SH3-like domain"/>
    <property type="match status" value="1"/>
</dbReference>
<dbReference type="CDD" id="cd06083">
    <property type="entry name" value="KOW_Spt5_3"/>
    <property type="match status" value="1"/>
</dbReference>
<evidence type="ECO:0000256" key="9">
    <source>
        <dbReference type="ARBA" id="ARBA00023163"/>
    </source>
</evidence>
<evidence type="ECO:0000259" key="15">
    <source>
        <dbReference type="SMART" id="SM00738"/>
    </source>
</evidence>
<dbReference type="InterPro" id="IPR024945">
    <property type="entry name" value="Spt5_C_dom"/>
</dbReference>
<dbReference type="FunFam" id="3.30.70.940:FF:000005">
    <property type="entry name" value="Transcription elongation factor SPT5"/>
    <property type="match status" value="1"/>
</dbReference>
<dbReference type="CDD" id="cd06081">
    <property type="entry name" value="KOW_Spt5_1"/>
    <property type="match status" value="1"/>
</dbReference>
<evidence type="ECO:0000256" key="8">
    <source>
        <dbReference type="ARBA" id="ARBA00023159"/>
    </source>
</evidence>
<evidence type="ECO:0000256" key="10">
    <source>
        <dbReference type="ARBA" id="ARBA00023242"/>
    </source>
</evidence>
<dbReference type="InterPro" id="IPR057936">
    <property type="entry name" value="KOWx_Spt5"/>
</dbReference>
<evidence type="ECO:0000256" key="5">
    <source>
        <dbReference type="ARBA" id="ARBA00022553"/>
    </source>
</evidence>
<sequence length="1071" mass="118358">MARKRSNHVDDEPEEEEPYDDEEEDYEDEDEDENDTRPTKRKFNPFIDEMAVVDDDEEEEEEEDDYTREDGFIEESEEVPSATAIQRRHLDLDRRRREVEDMDDEQVAAFYTQKYGGRKTQAYKTSEEIPQQLLLPSVNDPNLWMVKCKPGKEKDIIFGLMKRYFDRQYSDNPLETFSAFARESLKGYVYIEAKRQAHVQQAIANVPFVYHTSLMLVPIKDMIDSINIPRKDVEIPLGGWVRVRRGKYAGDLAQVLEVTDSQDNVRLKLVPRLELESDEDDATRKRKKGASVRPPQRLFNPERLGSRHISSLQKKGPYWLFNGDQFRDGYLEKYMKVATIQIEDVTPTLDEVAKFAGGGELNPEEGDRMPDLTMLSVQSVTNAQASSLFQPGDTVEVIEGDMIHSTGVVQFVKDSDVIVSLQMEGFEKRVTLPPKLIRKKFKEGDHVKVINGRYKDESGMVLNVKDSVITMLSDATMKEVKVFAKDLREAAEITLGRTVIGNYELHDLVQLDFGTVGVIIKVDRDTFKVLTQHEEVRTVSPHQITNKRDSKRAFATDASGNSIRSGDTVIEVGGEKRTSTILHLFRNLVFLYSRENSENYGVRVTTTRSVASVAAKNKTGPPMNQQQGRDLSRPQPFGNAPGFRGGHDGRGRGRGGRGGFYGRGQGGRDNLVAKTVRIAQGPHKGYLGIVKDTTDTMARVELHTNCKIISVDKSKLVLVDAQGGTIGPAVENDRFANSANEFANPSATPRRYGDGAMTPMHYSSGARTPAWNSGAKTPNPYSVDGSKSSAWDSGSKTPNPYAFNDGSKTPAWDSGSKTPMWGAETPRWGGMSAKTPGFTDSGNKTPMWGNRYNDNEVAPTPAAHSLVAPTPAPTYNAAPSPAPFPQTPAANFAQTPYETAPTPYEAASAPTPAAHMLTAPTPGSYMPTTPAVTGNHPTSFMPSGGDYHQVEEGKEDWPIEEIEVKVTSTHSGVSEGQIGSIVSFSSSNRTCQVHLYDSSSTIEIPYDSLEPIRPSKKDNVKVILGEHRGELGSLIGVDSHDGIVRLKGGGSGFKIMGMGAVGKYTGNEDVM</sequence>
<dbReference type="Pfam" id="PF23290">
    <property type="entry name" value="KOW5_SPT5"/>
    <property type="match status" value="1"/>
</dbReference>
<dbReference type="InterPro" id="IPR041978">
    <property type="entry name" value="KOW_Spt5_5"/>
</dbReference>
<feature type="domain" description="NusG-like N-terminal" evidence="15">
    <location>
        <begin position="140"/>
        <end position="229"/>
    </location>
</feature>
<name>A0A8H7BWF5_9FUNG</name>
<evidence type="ECO:0000256" key="6">
    <source>
        <dbReference type="ARBA" id="ARBA00022737"/>
    </source>
</evidence>
<dbReference type="Proteomes" id="UP000605846">
    <property type="component" value="Unassembled WGS sequence"/>
</dbReference>
<dbReference type="InterPro" id="IPR057934">
    <property type="entry name" value="KOW_Spt5_7"/>
</dbReference>
<feature type="region of interest" description="Disordered" evidence="14">
    <location>
        <begin position="616"/>
        <end position="666"/>
    </location>
</feature>
<dbReference type="SMART" id="SM01104">
    <property type="entry name" value="CTD"/>
    <property type="match status" value="1"/>
</dbReference>
<evidence type="ECO:0000256" key="3">
    <source>
        <dbReference type="ARBA" id="ARBA00020181"/>
    </source>
</evidence>
<dbReference type="CDD" id="cd06086">
    <property type="entry name" value="KOW_Spt5_6"/>
    <property type="match status" value="1"/>
</dbReference>
<dbReference type="Pfam" id="PF12815">
    <property type="entry name" value="CTD"/>
    <property type="match status" value="1"/>
</dbReference>
<evidence type="ECO:0000256" key="11">
    <source>
        <dbReference type="ARBA" id="ARBA00024691"/>
    </source>
</evidence>
<dbReference type="PIRSF" id="PIRSF036945">
    <property type="entry name" value="Spt5"/>
    <property type="match status" value="1"/>
</dbReference>
<dbReference type="InterPro" id="IPR041977">
    <property type="entry name" value="KOW_Spt5_4"/>
</dbReference>
<feature type="compositionally biased region" description="Gly residues" evidence="14">
    <location>
        <begin position="656"/>
        <end position="666"/>
    </location>
</feature>
<dbReference type="GO" id="GO:0032784">
    <property type="term" value="P:regulation of DNA-templated transcription elongation"/>
    <property type="evidence" value="ECO:0007669"/>
    <property type="project" value="InterPro"/>
</dbReference>
<feature type="region of interest" description="Disordered" evidence="14">
    <location>
        <begin position="1"/>
        <end position="82"/>
    </location>
</feature>
<comment type="similarity">
    <text evidence="2 13">Belongs to the SPT5 family.</text>
</comment>
<dbReference type="InterPro" id="IPR006645">
    <property type="entry name" value="NGN-like_dom"/>
</dbReference>
<feature type="region of interest" description="Disordered" evidence="14">
    <location>
        <begin position="740"/>
        <end position="844"/>
    </location>
</feature>
<dbReference type="InterPro" id="IPR014722">
    <property type="entry name" value="Rib_uL2_dom2"/>
</dbReference>
<evidence type="ECO:0000313" key="18">
    <source>
        <dbReference type="EMBL" id="KAF7732826.1"/>
    </source>
</evidence>
<evidence type="ECO:0000256" key="14">
    <source>
        <dbReference type="SAM" id="MobiDB-lite"/>
    </source>
</evidence>
<feature type="domain" description="KOW" evidence="16">
    <location>
        <begin position="1013"/>
        <end position="1040"/>
    </location>
</feature>
<evidence type="ECO:0000256" key="12">
    <source>
        <dbReference type="ARBA" id="ARBA00025870"/>
    </source>
</evidence>